<dbReference type="InterPro" id="IPR013332">
    <property type="entry name" value="KPR_N"/>
</dbReference>
<accession>A0A101U7M1</accession>
<dbReference type="InterPro" id="IPR036291">
    <property type="entry name" value="NAD(P)-bd_dom_sf"/>
</dbReference>
<reference evidence="2 3" key="1">
    <citation type="submission" date="2015-10" db="EMBL/GenBank/DDBJ databases">
        <title>Draft genome sequence of Streptomyces caeruleatus NRRL B-24802, type strain for the species Streptomyces caeruleatus.</title>
        <authorList>
            <person name="Ruckert C."/>
            <person name="Winkler A."/>
            <person name="Kalinowski J."/>
            <person name="Kampfer P."/>
            <person name="Glaeser S."/>
        </authorList>
    </citation>
    <scope>NUCLEOTIDE SEQUENCE [LARGE SCALE GENOMIC DNA]</scope>
    <source>
        <strain evidence="2 3">NRRL B-24802</strain>
    </source>
</reference>
<dbReference type="SUPFAM" id="SSF51735">
    <property type="entry name" value="NAD(P)-binding Rossmann-fold domains"/>
    <property type="match status" value="1"/>
</dbReference>
<comment type="caution">
    <text evidence="2">The sequence shown here is derived from an EMBL/GenBank/DDBJ whole genome shotgun (WGS) entry which is preliminary data.</text>
</comment>
<dbReference type="Gene3D" id="3.40.50.720">
    <property type="entry name" value="NAD(P)-binding Rossmann-like Domain"/>
    <property type="match status" value="1"/>
</dbReference>
<protein>
    <submittedName>
        <fullName evidence="2">Ketopantoate reductase</fullName>
    </submittedName>
</protein>
<dbReference type="RefSeq" id="WP_062716810.1">
    <property type="nucleotide sequence ID" value="NZ_KQ948925.1"/>
</dbReference>
<dbReference type="EMBL" id="LMWY01000004">
    <property type="protein sequence ID" value="KUO05520.1"/>
    <property type="molecule type" value="Genomic_DNA"/>
</dbReference>
<dbReference type="STRING" id="661399.AQJ67_05050"/>
<sequence>MTTSSVLIVGAGATGLPVGYHLGLAGADITFLVRPGRKEALGSTQQLYCYDDTELKTFGNYRVADDVTELAGTDFEFVVITLDGHTSRTQEGTELLRGLGNVVRACDAHVIMCGFGLGVREHHLQALGIEEDRLTHGFLGMLSHQAAADLPVHPPTDPATLAQASVCYRHPANRIGFRIETGNAAAAERFASLYERSGQSQCAQIPRAVDDVFLNAAAPVYAASELAGWPDFATLTQDEELWNLACSAQTEIMTLPRHGETGQQMAKAMGPRETAQTHQNIEQDMLPLDYQAFNRFHHGGKVRAQDVQTLHDCLAEGRRTSHAMPALEDLLARLEADHADDQAR</sequence>
<evidence type="ECO:0000259" key="1">
    <source>
        <dbReference type="Pfam" id="PF02558"/>
    </source>
</evidence>
<evidence type="ECO:0000313" key="3">
    <source>
        <dbReference type="Proteomes" id="UP000053429"/>
    </source>
</evidence>
<gene>
    <name evidence="2" type="ORF">AQJ67_05050</name>
</gene>
<keyword evidence="3" id="KW-1185">Reference proteome</keyword>
<feature type="domain" description="Ketopantoate reductase N-terminal" evidence="1">
    <location>
        <begin position="6"/>
        <end position="53"/>
    </location>
</feature>
<dbReference type="AlphaFoldDB" id="A0A101U7M1"/>
<name>A0A101U7M1_9ACTN</name>
<dbReference type="Proteomes" id="UP000053429">
    <property type="component" value="Unassembled WGS sequence"/>
</dbReference>
<dbReference type="OrthoDB" id="4186253at2"/>
<evidence type="ECO:0000313" key="2">
    <source>
        <dbReference type="EMBL" id="KUO05520.1"/>
    </source>
</evidence>
<proteinExistence type="predicted"/>
<organism evidence="2 3">
    <name type="scientific">Streptomyces caeruleatus</name>
    <dbReference type="NCBI Taxonomy" id="661399"/>
    <lineage>
        <taxon>Bacteria</taxon>
        <taxon>Bacillati</taxon>
        <taxon>Actinomycetota</taxon>
        <taxon>Actinomycetes</taxon>
        <taxon>Kitasatosporales</taxon>
        <taxon>Streptomycetaceae</taxon>
        <taxon>Streptomyces</taxon>
    </lineage>
</organism>
<dbReference type="Pfam" id="PF02558">
    <property type="entry name" value="ApbA"/>
    <property type="match status" value="1"/>
</dbReference>